<dbReference type="GO" id="GO:0015807">
    <property type="term" value="P:L-amino acid transport"/>
    <property type="evidence" value="ECO:0007669"/>
    <property type="project" value="TreeGrafter"/>
</dbReference>
<feature type="domain" description="ABC transporter" evidence="6">
    <location>
        <begin position="7"/>
        <end position="230"/>
    </location>
</feature>
<evidence type="ECO:0000259" key="6">
    <source>
        <dbReference type="PROSITE" id="PS50893"/>
    </source>
</evidence>
<accession>A0AAJ1IE61</accession>
<dbReference type="Proteomes" id="UP001221217">
    <property type="component" value="Unassembled WGS sequence"/>
</dbReference>
<dbReference type="Gene3D" id="3.40.50.300">
    <property type="entry name" value="P-loop containing nucleotide triphosphate hydrolases"/>
    <property type="match status" value="1"/>
</dbReference>
<keyword evidence="2" id="KW-0813">Transport</keyword>
<dbReference type="SUPFAM" id="SSF52540">
    <property type="entry name" value="P-loop containing nucleoside triphosphate hydrolases"/>
    <property type="match status" value="1"/>
</dbReference>
<keyword evidence="3" id="KW-0547">Nucleotide-binding</keyword>
<dbReference type="InterPro" id="IPR027417">
    <property type="entry name" value="P-loop_NTPase"/>
</dbReference>
<comment type="caution">
    <text evidence="7">The sequence shown here is derived from an EMBL/GenBank/DDBJ whole genome shotgun (WGS) entry which is preliminary data.</text>
</comment>
<dbReference type="InterPro" id="IPR003593">
    <property type="entry name" value="AAA+_ATPase"/>
</dbReference>
<reference evidence="7 8" key="1">
    <citation type="submission" date="2022-12" db="EMBL/GenBank/DDBJ databases">
        <title>Metagenome assembled genome from gulf of manar.</title>
        <authorList>
            <person name="Kohli P."/>
            <person name="Pk S."/>
            <person name="Venkata Ramana C."/>
            <person name="Sasikala C."/>
        </authorList>
    </citation>
    <scope>NUCLEOTIDE SEQUENCE [LARGE SCALE GENOMIC DNA]</scope>
    <source>
        <strain evidence="7">JB008</strain>
    </source>
</reference>
<dbReference type="CDD" id="cd03224">
    <property type="entry name" value="ABC_TM1139_LivF_branched"/>
    <property type="match status" value="1"/>
</dbReference>
<dbReference type="GO" id="GO:0016887">
    <property type="term" value="F:ATP hydrolysis activity"/>
    <property type="evidence" value="ECO:0007669"/>
    <property type="project" value="InterPro"/>
</dbReference>
<evidence type="ECO:0000313" key="8">
    <source>
        <dbReference type="Proteomes" id="UP001221217"/>
    </source>
</evidence>
<dbReference type="InterPro" id="IPR052156">
    <property type="entry name" value="BCAA_Transport_ATP-bd_LivF"/>
</dbReference>
<keyword evidence="4 7" id="KW-0067">ATP-binding</keyword>
<organism evidence="7 8">
    <name type="scientific">Candidatus Thalassospirochaeta sargassi</name>
    <dbReference type="NCBI Taxonomy" id="3119039"/>
    <lineage>
        <taxon>Bacteria</taxon>
        <taxon>Pseudomonadati</taxon>
        <taxon>Spirochaetota</taxon>
        <taxon>Spirochaetia</taxon>
        <taxon>Spirochaetales</taxon>
        <taxon>Spirochaetaceae</taxon>
        <taxon>Candidatus Thalassospirochaeta</taxon>
    </lineage>
</organism>
<evidence type="ECO:0000256" key="2">
    <source>
        <dbReference type="ARBA" id="ARBA00022448"/>
    </source>
</evidence>
<evidence type="ECO:0000256" key="3">
    <source>
        <dbReference type="ARBA" id="ARBA00022741"/>
    </source>
</evidence>
<name>A0AAJ1IE61_9SPIO</name>
<dbReference type="EMBL" id="JAQQAL010000030">
    <property type="protein sequence ID" value="MDC7227668.1"/>
    <property type="molecule type" value="Genomic_DNA"/>
</dbReference>
<evidence type="ECO:0000256" key="4">
    <source>
        <dbReference type="ARBA" id="ARBA00022840"/>
    </source>
</evidence>
<protein>
    <submittedName>
        <fullName evidence="7">ABC transporter ATP-binding protein</fullName>
    </submittedName>
</protein>
<dbReference type="PROSITE" id="PS50893">
    <property type="entry name" value="ABC_TRANSPORTER_2"/>
    <property type="match status" value="1"/>
</dbReference>
<dbReference type="AlphaFoldDB" id="A0AAJ1IE61"/>
<dbReference type="PANTHER" id="PTHR43820:SF4">
    <property type="entry name" value="HIGH-AFFINITY BRANCHED-CHAIN AMINO ACID TRANSPORT ATP-BINDING PROTEIN LIVF"/>
    <property type="match status" value="1"/>
</dbReference>
<sequence>MSQNSLLEVNELYVNYGKLAVLFDISLKINTSEVVFLVGRNGAGKTTLFRTIAGFLEPREGEVTFKGDVISGMGAYKIARKGVKYIHQDKSVFGDLTIKENLELSSYATGDYDWEPVFAMFPKLKILLDRKAGKLSGGEKQMLLMGMAIIGKPDLVMMDEPTEGLAPHVIQDLAVSFKEISKTTTLFIVEQNLPIIADIADRVYCMREGKIIVEEGCREDIQDLCFEKHL</sequence>
<proteinExistence type="inferred from homology"/>
<evidence type="ECO:0000256" key="5">
    <source>
        <dbReference type="ARBA" id="ARBA00022970"/>
    </source>
</evidence>
<keyword evidence="5" id="KW-0029">Amino-acid transport</keyword>
<evidence type="ECO:0000313" key="7">
    <source>
        <dbReference type="EMBL" id="MDC7227668.1"/>
    </source>
</evidence>
<dbReference type="GO" id="GO:0005524">
    <property type="term" value="F:ATP binding"/>
    <property type="evidence" value="ECO:0007669"/>
    <property type="project" value="UniProtKB-KW"/>
</dbReference>
<dbReference type="InterPro" id="IPR017871">
    <property type="entry name" value="ABC_transporter-like_CS"/>
</dbReference>
<dbReference type="SMART" id="SM00382">
    <property type="entry name" value="AAA"/>
    <property type="match status" value="1"/>
</dbReference>
<dbReference type="InterPro" id="IPR003439">
    <property type="entry name" value="ABC_transporter-like_ATP-bd"/>
</dbReference>
<dbReference type="GO" id="GO:0015658">
    <property type="term" value="F:branched-chain amino acid transmembrane transporter activity"/>
    <property type="evidence" value="ECO:0007669"/>
    <property type="project" value="TreeGrafter"/>
</dbReference>
<evidence type="ECO:0000256" key="1">
    <source>
        <dbReference type="ARBA" id="ARBA00005417"/>
    </source>
</evidence>
<gene>
    <name evidence="7" type="ORF">PQJ61_12960</name>
</gene>
<dbReference type="PROSITE" id="PS00211">
    <property type="entry name" value="ABC_TRANSPORTER_1"/>
    <property type="match status" value="1"/>
</dbReference>
<dbReference type="Pfam" id="PF00005">
    <property type="entry name" value="ABC_tran"/>
    <property type="match status" value="1"/>
</dbReference>
<dbReference type="PANTHER" id="PTHR43820">
    <property type="entry name" value="HIGH-AFFINITY BRANCHED-CHAIN AMINO ACID TRANSPORT ATP-BINDING PROTEIN LIVF"/>
    <property type="match status" value="1"/>
</dbReference>
<comment type="similarity">
    <text evidence="1">Belongs to the ABC transporter superfamily.</text>
</comment>